<sequence>MKAVDANLLDLLKVTSQFEVPIYQRAYAWGRAECEQLWKDILRAGGNEELGAHFTGSVVYVEKAAGTQTNQAPSLIIDGQQRVTTVSLILAALVSHLEGPAAEDREPLEGFSAEEIRDSYLTNRFKIDERRYKLLLSQDDRGALKSVIDRTQPAAGSTSRVFDNFEFFRAQVGASSTDLATVCRGLAKLQVVDVHLQLGIDHPQLVFEAMNSTGKRLSQADLIRNFVLMGLTTDAQERLWTGYWRPMELDFTGAGSESAFDDFVRHYLAAVTGSIPRLGDIYDAFKDYAAVRMQRGELIDVLVHELREYSRRYSAIALGREPDKALRAAFDDLVQIRADVVYPFLLEAYTDYDFEVINKDELLEIVHMVTSYVVRRAVTGWATNSLTTTFQSLARALRKDRYVESVKAHFLRLQGYRTFPTDAEFEEKLQSFDAYHFKRRSYFFRSLENHGRKEPVATDEYTIEHILPQNESLRPEWRADLGERWQEIQSAYLHTLGNLTLTGYNSEHSDRAFREKRDMEGGFRESPLRLNQGIGQLDIWDESAIRTRAARLAQQALRIWPRPALPPEVLATYQESRTESQYTIADHPNLFRPERRRDFERLRNEVMSFDPSVSLDFLKVRVAFRTETTFLDVVPQASRLLLVLNIPIMALRDERRVVRDVSGIGHWGVGNTQVAFDDTTDFSYVLGLVRQAYEYQVLA</sequence>
<dbReference type="PANTHER" id="PTHR35149:SF2">
    <property type="entry name" value="DUF262 DOMAIN-CONTAINING PROTEIN"/>
    <property type="match status" value="1"/>
</dbReference>
<proteinExistence type="predicted"/>
<protein>
    <submittedName>
        <fullName evidence="3">DUF262 domain-containing protein</fullName>
    </submittedName>
</protein>
<evidence type="ECO:0000313" key="4">
    <source>
        <dbReference type="Proteomes" id="UP000573001"/>
    </source>
</evidence>
<dbReference type="Pfam" id="PF07510">
    <property type="entry name" value="GmrSD_C"/>
    <property type="match status" value="1"/>
</dbReference>
<evidence type="ECO:0000259" key="1">
    <source>
        <dbReference type="Pfam" id="PF03235"/>
    </source>
</evidence>
<evidence type="ECO:0000313" key="3">
    <source>
        <dbReference type="EMBL" id="NUU12675.1"/>
    </source>
</evidence>
<dbReference type="InterPro" id="IPR004919">
    <property type="entry name" value="GmrSD_N"/>
</dbReference>
<evidence type="ECO:0000259" key="2">
    <source>
        <dbReference type="Pfam" id="PF07510"/>
    </source>
</evidence>
<name>A0ABX2M3F1_9MICO</name>
<reference evidence="3 4" key="1">
    <citation type="submission" date="2020-05" db="EMBL/GenBank/DDBJ databases">
        <title>Genome Sequencing of Type Strains.</title>
        <authorList>
            <person name="Lemaire J.F."/>
            <person name="Inderbitzin P."/>
            <person name="Gregorio O.A."/>
            <person name="Collins S.B."/>
            <person name="Wespe N."/>
            <person name="Knight-Connoni V."/>
        </authorList>
    </citation>
    <scope>NUCLEOTIDE SEQUENCE [LARGE SCALE GENOMIC DNA]</scope>
    <source>
        <strain evidence="3 4">ATCC 19096</strain>
    </source>
</reference>
<dbReference type="RefSeq" id="WP_175350253.1">
    <property type="nucleotide sequence ID" value="NZ_BAAAWQ010000001.1"/>
</dbReference>
<gene>
    <name evidence="3" type="ORF">HP507_02305</name>
</gene>
<dbReference type="InterPro" id="IPR011089">
    <property type="entry name" value="GmrSD_C"/>
</dbReference>
<feature type="domain" description="GmrSD restriction endonucleases C-terminal" evidence="2">
    <location>
        <begin position="420"/>
        <end position="554"/>
    </location>
</feature>
<dbReference type="PANTHER" id="PTHR35149">
    <property type="entry name" value="SLL5132 PROTEIN"/>
    <property type="match status" value="1"/>
</dbReference>
<organism evidence="3 4">
    <name type="scientific">Curtobacterium pusillum</name>
    <dbReference type="NCBI Taxonomy" id="69373"/>
    <lineage>
        <taxon>Bacteria</taxon>
        <taxon>Bacillati</taxon>
        <taxon>Actinomycetota</taxon>
        <taxon>Actinomycetes</taxon>
        <taxon>Micrococcales</taxon>
        <taxon>Microbacteriaceae</taxon>
        <taxon>Curtobacterium</taxon>
    </lineage>
</organism>
<comment type="caution">
    <text evidence="3">The sequence shown here is derived from an EMBL/GenBank/DDBJ whole genome shotgun (WGS) entry which is preliminary data.</text>
</comment>
<keyword evidence="4" id="KW-1185">Reference proteome</keyword>
<accession>A0ABX2M3F1</accession>
<dbReference type="Proteomes" id="UP000573001">
    <property type="component" value="Unassembled WGS sequence"/>
</dbReference>
<dbReference type="Pfam" id="PF03235">
    <property type="entry name" value="GmrSD_N"/>
    <property type="match status" value="1"/>
</dbReference>
<feature type="domain" description="GmrSD restriction endonucleases N-terminal" evidence="1">
    <location>
        <begin position="10"/>
        <end position="227"/>
    </location>
</feature>
<dbReference type="EMBL" id="JABMCE010000048">
    <property type="protein sequence ID" value="NUU12675.1"/>
    <property type="molecule type" value="Genomic_DNA"/>
</dbReference>